<dbReference type="InterPro" id="IPR045530">
    <property type="entry name" value="DO-GTPase1"/>
</dbReference>
<accession>A0ABS7G790</accession>
<comment type="caution">
    <text evidence="3">The sequence shown here is derived from an EMBL/GenBank/DDBJ whole genome shotgun (WGS) entry which is preliminary data.</text>
</comment>
<reference evidence="3 4" key="1">
    <citation type="submission" date="2021-08" db="EMBL/GenBank/DDBJ databases">
        <title>The genome sequence of Chitinophaga sp. B61.</title>
        <authorList>
            <person name="Zhang X."/>
        </authorList>
    </citation>
    <scope>NUCLEOTIDE SEQUENCE [LARGE SCALE GENOMIC DNA]</scope>
    <source>
        <strain evidence="3 4">B61</strain>
    </source>
</reference>
<evidence type="ECO:0000259" key="2">
    <source>
        <dbReference type="Pfam" id="PF19975"/>
    </source>
</evidence>
<dbReference type="Proteomes" id="UP000812961">
    <property type="component" value="Unassembled WGS sequence"/>
</dbReference>
<dbReference type="Pfam" id="PF19975">
    <property type="entry name" value="DO-GTPase1"/>
    <property type="match status" value="1"/>
</dbReference>
<keyword evidence="1" id="KW-0812">Transmembrane</keyword>
<sequence length="283" mass="32841">MGDYKRHFLLLGLPATGKTSFLAALYYYLTSNLPDRKFIEYKKSANTAYLNKIMNLWSKCEEIDRTVTQIDSSNKEVLLHLEDVDTKTRFELQVPDIAGEHFVAQFTNRLWEKEYKHEVEKASGIALFLNPSKIRNHVLLDDTQIDDDDFEEVEELEPFKIEEVPTQIMLVDILNYHYVHQNKSPIPLSLVISAWDEVESENIAPLDWLQYNLPLLYQYLISNPEKFTLRVFGVSAQGGKIKDDDLEKERLASMDEPGERFIVRDGNNINKNICAPLQWLIAQ</sequence>
<dbReference type="InterPro" id="IPR027417">
    <property type="entry name" value="P-loop_NTPase"/>
</dbReference>
<evidence type="ECO:0000256" key="1">
    <source>
        <dbReference type="SAM" id="Phobius"/>
    </source>
</evidence>
<dbReference type="EMBL" id="JAICCF010000001">
    <property type="protein sequence ID" value="MBW8683516.1"/>
    <property type="molecule type" value="Genomic_DNA"/>
</dbReference>
<keyword evidence="4" id="KW-1185">Reference proteome</keyword>
<proteinExistence type="predicted"/>
<keyword evidence="1" id="KW-1133">Transmembrane helix</keyword>
<gene>
    <name evidence="3" type="ORF">K1Y79_04140</name>
</gene>
<organism evidence="3 4">
    <name type="scientific">Chitinophaga rhizophila</name>
    <dbReference type="NCBI Taxonomy" id="2866212"/>
    <lineage>
        <taxon>Bacteria</taxon>
        <taxon>Pseudomonadati</taxon>
        <taxon>Bacteroidota</taxon>
        <taxon>Chitinophagia</taxon>
        <taxon>Chitinophagales</taxon>
        <taxon>Chitinophagaceae</taxon>
        <taxon>Chitinophaga</taxon>
    </lineage>
</organism>
<keyword evidence="1" id="KW-0472">Membrane</keyword>
<dbReference type="RefSeq" id="WP_220248735.1">
    <property type="nucleotide sequence ID" value="NZ_JAICCF010000001.1"/>
</dbReference>
<evidence type="ECO:0000313" key="4">
    <source>
        <dbReference type="Proteomes" id="UP000812961"/>
    </source>
</evidence>
<protein>
    <recommendedName>
        <fullName evidence="2">Double-GTPase 1 domain-containing protein</fullName>
    </recommendedName>
</protein>
<dbReference type="SUPFAM" id="SSF52540">
    <property type="entry name" value="P-loop containing nucleoside triphosphate hydrolases"/>
    <property type="match status" value="1"/>
</dbReference>
<feature type="domain" description="Double-GTPase 1" evidence="2">
    <location>
        <begin position="9"/>
        <end position="280"/>
    </location>
</feature>
<evidence type="ECO:0000313" key="3">
    <source>
        <dbReference type="EMBL" id="MBW8683516.1"/>
    </source>
</evidence>
<feature type="transmembrane region" description="Helical" evidence="1">
    <location>
        <begin position="7"/>
        <end position="29"/>
    </location>
</feature>
<name>A0ABS7G790_9BACT</name>